<organism evidence="1 2">
    <name type="scientific">Gluconacetobacter diazotrophicus (strain ATCC 49037 / DSM 5601 / CCUG 37298 / CIP 103539 / LMG 7603 / PAl5)</name>
    <dbReference type="NCBI Taxonomy" id="272568"/>
    <lineage>
        <taxon>Bacteria</taxon>
        <taxon>Pseudomonadati</taxon>
        <taxon>Pseudomonadota</taxon>
        <taxon>Alphaproteobacteria</taxon>
        <taxon>Acetobacterales</taxon>
        <taxon>Acetobacteraceae</taxon>
        <taxon>Gluconacetobacter</taxon>
    </lineage>
</organism>
<evidence type="ECO:0000313" key="1">
    <source>
        <dbReference type="EMBL" id="CAP55266.1"/>
    </source>
</evidence>
<dbReference type="Proteomes" id="UP000001176">
    <property type="component" value="Chromosome"/>
</dbReference>
<protein>
    <submittedName>
        <fullName evidence="1">Putative membrane protein</fullName>
    </submittedName>
</protein>
<sequence length="50" mass="5355">MESMMTIIAAFLSSPLPVVGLSMLMVCAATLHAGRGMPAAVPVRVRRTRR</sequence>
<reference evidence="1 2" key="1">
    <citation type="journal article" date="2009" name="BMC Genomics">
        <title>Complete genome sequence of the sugarcane nitrogen-fixing endophyte Gluconacetobacter diazotrophicus Pal5.</title>
        <authorList>
            <person name="Bertalan M."/>
            <person name="Albano R."/>
            <person name="Padua V."/>
            <person name="Rouws L."/>
            <person name="Rojas C."/>
            <person name="Hemerly A."/>
            <person name="Teixeira K."/>
            <person name="Schwab S."/>
            <person name="Araujo J."/>
            <person name="Oliveira A."/>
            <person name="Franca L."/>
            <person name="Magalhaes V."/>
            <person name="Alqueres S."/>
            <person name="Cardoso A."/>
            <person name="Almeida W."/>
            <person name="Loureiro M.M."/>
            <person name="Nogueira E."/>
            <person name="Cidade D."/>
            <person name="Oliveira D."/>
            <person name="Simao T."/>
            <person name="Macedo J."/>
            <person name="Valadao A."/>
            <person name="Dreschsel M."/>
            <person name="Freitas F."/>
            <person name="Vidal M."/>
            <person name="Guedes H."/>
            <person name="Rodrigues E."/>
            <person name="Meneses C."/>
            <person name="Brioso P."/>
            <person name="Pozzer L."/>
            <person name="Figueiredo D."/>
            <person name="Montano H."/>
            <person name="Junior J."/>
            <person name="Filho G."/>
            <person name="Flores V."/>
            <person name="Ferreira B."/>
            <person name="Branco A."/>
            <person name="Gonzalez P."/>
            <person name="Guillobel H."/>
            <person name="Lemos M."/>
            <person name="Seibel L."/>
            <person name="Macedo J."/>
            <person name="Alves-Ferreira M."/>
            <person name="Sachetto-Martins G."/>
            <person name="Coelho A."/>
            <person name="Santos E."/>
            <person name="Amaral G."/>
            <person name="Neves A."/>
            <person name="Pacheco A.B."/>
            <person name="Carvalho D."/>
            <person name="Lery L."/>
            <person name="Bisch P."/>
            <person name="Rossle S.C."/>
            <person name="Urmenyi T."/>
            <person name="Kruger W.V."/>
            <person name="Martins O."/>
            <person name="Baldani J.I."/>
            <person name="Ferreira P.C."/>
        </authorList>
    </citation>
    <scope>NUCLEOTIDE SEQUENCE [LARGE SCALE GENOMIC DNA]</scope>
    <source>
        <strain evidence="2">ATCC 49037 / DSM 5601 / CCUG 37298 / CIP 103539 / LMG 7603 / PAl5</strain>
    </source>
</reference>
<evidence type="ECO:0000313" key="2">
    <source>
        <dbReference type="Proteomes" id="UP000001176"/>
    </source>
</evidence>
<proteinExistence type="predicted"/>
<accession>A9HEQ5</accession>
<name>A9HEQ5_GLUDA</name>
<dbReference type="AlphaFoldDB" id="A9HEQ5"/>
<gene>
    <name evidence="1" type="ordered locus">GDI1323</name>
</gene>
<keyword evidence="2" id="KW-1185">Reference proteome</keyword>
<dbReference type="KEGG" id="gdi:GDI1323"/>
<dbReference type="EMBL" id="AM889285">
    <property type="protein sequence ID" value="CAP55266.1"/>
    <property type="molecule type" value="Genomic_DNA"/>
</dbReference>